<keyword evidence="13" id="KW-1185">Reference proteome</keyword>
<evidence type="ECO:0000256" key="10">
    <source>
        <dbReference type="SAM" id="SignalP"/>
    </source>
</evidence>
<dbReference type="PRINTS" id="PR00765">
    <property type="entry name" value="CRBOXYPTASEA"/>
</dbReference>
<sequence>MKRARLSILAIAVLLLGLVVSTPAAAVPDPPAGDDGVRVYVGELTPQQLDTLLKSGVDREELRFTKSADGKKVSVEAILGAAQAEQLSKAGLGLKAQRSAAASRQAAKGDGVFKPYSGAGGIREQIVNAANAKPNIAKVVNLGTTVKGQPLTAIKVTKDARQLRDGARKAVLYMSAQHAREWITPEMNRRLLLHYLNGYGTNPEITQLVDTVELWFIPVANPDGYDYSFTSGNRLWRKNLRDNNGDGQITSADGVDLNRNFDYKWGYDNEGSSDNPASQTYRGPRAQSEPETMAVDTLAKKIDFTYILNYHSAAQLLLYGVGWQQATPSPDDLIFEALLGDDATPAVPGYDPDIGAELYTTNGETDGHMTNKRDALTITPEMTTCEVAVESVPDDEWTLADCAGGSGFTFPDSEALIQAEFAKNVPLAVDLAKSVQTPDTPVSPVNRAVPDFRPDSFTVSYGDPQPVAVTMRRSLSAKQLHFRINGGSVSVRGLKEWDGGERYGDENDLYFAEYRAKVEGAKPGDRVEVWFSGHKPGTGTVESEHFTYKLEKKPNAKVLVVANEDYTGFNPDYPASVTAPKYIAQYRQALQTAGYSSEAWDVDAQGVPHHLGVLSHFKAVAWYLGDDRLAMDAQDVQTQTPFGPLPDMDVKRQQQDLTISVRDYLNEGGKLLYTGETAGYFGFFGTSLGGIYYGLDGAPDSDCVITSQAGFFDECLILADDFAQYYLGVYGRNPRVGPTGFTGSGAAMNGTSGTFGGPALADNPLDEAGSLQVTSDTLPPAQFPQFRSSAVADYIGATGPFDPAEGDWYVAGPHTDDAYKRLTRTIDLAAVPAAQQPKLQFQLSYDTEPGYDNVIVEAHTVGQDNWTTLPDLNGGTATDVPTECEAGFLLDEHPWLLRYLTPGNPCTPTGTSGSWNAFTGSSDGWQQVAFDLSAYAGQQVEVSISYVTDPGTGGVGAFVDDTRITTTGGQLAAEGFESGLGAWAIPGPPPGSPANAGDFTRAQADKTAAVSTKDTVFLGFGLEQVASPAERATTIKKIMEYLIG</sequence>
<evidence type="ECO:0000256" key="9">
    <source>
        <dbReference type="SAM" id="MobiDB-lite"/>
    </source>
</evidence>
<evidence type="ECO:0000313" key="13">
    <source>
        <dbReference type="Proteomes" id="UP001501251"/>
    </source>
</evidence>
<proteinExistence type="inferred from homology"/>
<protein>
    <submittedName>
        <fullName evidence="12">M14 family metallopeptidase</fullName>
    </submittedName>
</protein>
<evidence type="ECO:0000256" key="1">
    <source>
        <dbReference type="ARBA" id="ARBA00001947"/>
    </source>
</evidence>
<dbReference type="InterPro" id="IPR033810">
    <property type="entry name" value="Carboxypeptidase_T"/>
</dbReference>
<keyword evidence="10" id="KW-0732">Signal</keyword>
<comment type="caution">
    <text evidence="12">The sequence shown here is derived from an EMBL/GenBank/DDBJ whole genome shotgun (WGS) entry which is preliminary data.</text>
</comment>
<dbReference type="CDD" id="cd03859">
    <property type="entry name" value="M14_CPT"/>
    <property type="match status" value="1"/>
</dbReference>
<name>A0ABP8ARN4_9ACTN</name>
<dbReference type="Pfam" id="PF20773">
    <property type="entry name" value="InhA-like_MAM"/>
    <property type="match status" value="1"/>
</dbReference>
<evidence type="ECO:0000256" key="4">
    <source>
        <dbReference type="ARBA" id="ARBA00022723"/>
    </source>
</evidence>
<dbReference type="SUPFAM" id="SSF53187">
    <property type="entry name" value="Zn-dependent exopeptidases"/>
    <property type="match status" value="1"/>
</dbReference>
<dbReference type="SMART" id="SM00631">
    <property type="entry name" value="Zn_pept"/>
    <property type="match status" value="1"/>
</dbReference>
<dbReference type="PROSITE" id="PS00132">
    <property type="entry name" value="CARBOXYPEPT_ZN_1"/>
    <property type="match status" value="1"/>
</dbReference>
<accession>A0ABP8ARN4</accession>
<keyword evidence="3" id="KW-0645">Protease</keyword>
<feature type="domain" description="Peptidase M14" evidence="11">
    <location>
        <begin position="114"/>
        <end position="409"/>
    </location>
</feature>
<dbReference type="Pfam" id="PF00246">
    <property type="entry name" value="Peptidase_M14"/>
    <property type="match status" value="1"/>
</dbReference>
<keyword evidence="5" id="KW-0378">Hydrolase</keyword>
<feature type="chain" id="PRO_5047280735" evidence="10">
    <location>
        <begin position="27"/>
        <end position="1044"/>
    </location>
</feature>
<evidence type="ECO:0000256" key="7">
    <source>
        <dbReference type="ARBA" id="ARBA00023049"/>
    </source>
</evidence>
<comment type="cofactor">
    <cofactor evidence="1">
        <name>Zn(2+)</name>
        <dbReference type="ChEBI" id="CHEBI:29105"/>
    </cofactor>
</comment>
<feature type="region of interest" description="Disordered" evidence="9">
    <location>
        <begin position="268"/>
        <end position="292"/>
    </location>
</feature>
<evidence type="ECO:0000256" key="6">
    <source>
        <dbReference type="ARBA" id="ARBA00022833"/>
    </source>
</evidence>
<evidence type="ECO:0000256" key="8">
    <source>
        <dbReference type="PROSITE-ProRule" id="PRU01379"/>
    </source>
</evidence>
<feature type="signal peptide" evidence="10">
    <location>
        <begin position="1"/>
        <end position="26"/>
    </location>
</feature>
<dbReference type="Gene3D" id="3.40.630.10">
    <property type="entry name" value="Zn peptidases"/>
    <property type="match status" value="1"/>
</dbReference>
<evidence type="ECO:0000256" key="3">
    <source>
        <dbReference type="ARBA" id="ARBA00022670"/>
    </source>
</evidence>
<dbReference type="EMBL" id="BAABAQ010000003">
    <property type="protein sequence ID" value="GAA4188347.1"/>
    <property type="molecule type" value="Genomic_DNA"/>
</dbReference>
<organism evidence="12 13">
    <name type="scientific">Streptosporangium oxazolinicum</name>
    <dbReference type="NCBI Taxonomy" id="909287"/>
    <lineage>
        <taxon>Bacteria</taxon>
        <taxon>Bacillati</taxon>
        <taxon>Actinomycetota</taxon>
        <taxon>Actinomycetes</taxon>
        <taxon>Streptosporangiales</taxon>
        <taxon>Streptosporangiaceae</taxon>
        <taxon>Streptosporangium</taxon>
    </lineage>
</organism>
<evidence type="ECO:0000313" key="12">
    <source>
        <dbReference type="EMBL" id="GAA4188347.1"/>
    </source>
</evidence>
<evidence type="ECO:0000256" key="2">
    <source>
        <dbReference type="ARBA" id="ARBA00005988"/>
    </source>
</evidence>
<dbReference type="InterPro" id="IPR000834">
    <property type="entry name" value="Peptidase_M14"/>
</dbReference>
<comment type="similarity">
    <text evidence="2 8">Belongs to the peptidase M14 family.</text>
</comment>
<gene>
    <name evidence="12" type="ORF">GCM10022252_23470</name>
</gene>
<keyword evidence="4" id="KW-0479">Metal-binding</keyword>
<dbReference type="PROSITE" id="PS52035">
    <property type="entry name" value="PEPTIDASE_M14"/>
    <property type="match status" value="1"/>
</dbReference>
<evidence type="ECO:0000259" key="11">
    <source>
        <dbReference type="PROSITE" id="PS52035"/>
    </source>
</evidence>
<dbReference type="Proteomes" id="UP001501251">
    <property type="component" value="Unassembled WGS sequence"/>
</dbReference>
<dbReference type="PANTHER" id="PTHR11705">
    <property type="entry name" value="PROTEASE FAMILY M14 CARBOXYPEPTIDASE A,B"/>
    <property type="match status" value="1"/>
</dbReference>
<dbReference type="PANTHER" id="PTHR11705:SF143">
    <property type="entry name" value="SLL0236 PROTEIN"/>
    <property type="match status" value="1"/>
</dbReference>
<feature type="compositionally biased region" description="Polar residues" evidence="9">
    <location>
        <begin position="270"/>
        <end position="281"/>
    </location>
</feature>
<evidence type="ECO:0000256" key="5">
    <source>
        <dbReference type="ARBA" id="ARBA00022801"/>
    </source>
</evidence>
<feature type="active site" description="Proton donor/acceptor" evidence="8">
    <location>
        <position position="381"/>
    </location>
</feature>
<dbReference type="InterPro" id="IPR057246">
    <property type="entry name" value="CARBOXYPEPT_ZN_1"/>
</dbReference>
<keyword evidence="6" id="KW-0862">Zinc</keyword>
<keyword evidence="7" id="KW-0482">Metalloprotease</keyword>
<reference evidence="13" key="1">
    <citation type="journal article" date="2019" name="Int. J. Syst. Evol. Microbiol.">
        <title>The Global Catalogue of Microorganisms (GCM) 10K type strain sequencing project: providing services to taxonomists for standard genome sequencing and annotation.</title>
        <authorList>
            <consortium name="The Broad Institute Genomics Platform"/>
            <consortium name="The Broad Institute Genome Sequencing Center for Infectious Disease"/>
            <person name="Wu L."/>
            <person name="Ma J."/>
        </authorList>
    </citation>
    <scope>NUCLEOTIDE SEQUENCE [LARGE SCALE GENOMIC DNA]</scope>
    <source>
        <strain evidence="13">JCM 17388</strain>
    </source>
</reference>